<name>A0AAE8N5W6_9PEZI</name>
<evidence type="ECO:0000313" key="3">
    <source>
        <dbReference type="EMBL" id="SPO06204.1"/>
    </source>
</evidence>
<feature type="compositionally biased region" description="Polar residues" evidence="1">
    <location>
        <begin position="184"/>
        <end position="195"/>
    </location>
</feature>
<proteinExistence type="predicted"/>
<evidence type="ECO:0000313" key="4">
    <source>
        <dbReference type="Proteomes" id="UP001187682"/>
    </source>
</evidence>
<feature type="transmembrane region" description="Helical" evidence="2">
    <location>
        <begin position="213"/>
        <end position="236"/>
    </location>
</feature>
<accession>A0AAE8N5W6</accession>
<keyword evidence="2" id="KW-0472">Membrane</keyword>
<dbReference type="EMBL" id="ONZQ02000015">
    <property type="protein sequence ID" value="SPO06204.1"/>
    <property type="molecule type" value="Genomic_DNA"/>
</dbReference>
<comment type="caution">
    <text evidence="3">The sequence shown here is derived from an EMBL/GenBank/DDBJ whole genome shotgun (WGS) entry which is preliminary data.</text>
</comment>
<organism evidence="3 4">
    <name type="scientific">Cephalotrichum gorgonifer</name>
    <dbReference type="NCBI Taxonomy" id="2041049"/>
    <lineage>
        <taxon>Eukaryota</taxon>
        <taxon>Fungi</taxon>
        <taxon>Dikarya</taxon>
        <taxon>Ascomycota</taxon>
        <taxon>Pezizomycotina</taxon>
        <taxon>Sordariomycetes</taxon>
        <taxon>Hypocreomycetidae</taxon>
        <taxon>Microascales</taxon>
        <taxon>Microascaceae</taxon>
        <taxon>Cephalotrichum</taxon>
    </lineage>
</organism>
<evidence type="ECO:0000256" key="1">
    <source>
        <dbReference type="SAM" id="MobiDB-lite"/>
    </source>
</evidence>
<keyword evidence="4" id="KW-1185">Reference proteome</keyword>
<reference evidence="3" key="1">
    <citation type="submission" date="2018-03" db="EMBL/GenBank/DDBJ databases">
        <authorList>
            <person name="Guldener U."/>
        </authorList>
    </citation>
    <scope>NUCLEOTIDE SEQUENCE</scope>
</reference>
<dbReference type="Proteomes" id="UP001187682">
    <property type="component" value="Unassembled WGS sequence"/>
</dbReference>
<gene>
    <name evidence="3" type="ORF">DNG_08893</name>
</gene>
<protein>
    <submittedName>
        <fullName evidence="3">Uncharacterized protein</fullName>
    </submittedName>
</protein>
<keyword evidence="2" id="KW-1133">Transmembrane helix</keyword>
<sequence>MTTSTSISTLIVSGTPLTFIPVMSTPWPQPSDCAVTWRRGDLTVMAHDVIYGMSFASEVQTCWPPDFTSSWAQAHIAETYSVFGPTFQCPEAYHAVQTAIVGEDVNRVFCCPSSYSLNIPQPISYAWPSQCTSIATSGQVITYLGSHHSSDGGVTNRIVSSTVGKDEVTLYGIPVNGFNVAVSISTPTASPSDTNENSREEDQPSDTGTPAGVIAGAVVGAIGGLALIVLGAWLLWRRRRSARANRGSAAPDPFGGIAPGQAGGGAYVGGKPYAELSTASQETGASKSA</sequence>
<evidence type="ECO:0000256" key="2">
    <source>
        <dbReference type="SAM" id="Phobius"/>
    </source>
</evidence>
<dbReference type="AlphaFoldDB" id="A0AAE8N5W6"/>
<keyword evidence="2" id="KW-0812">Transmembrane</keyword>
<feature type="region of interest" description="Disordered" evidence="1">
    <location>
        <begin position="184"/>
        <end position="211"/>
    </location>
</feature>